<accession>A0A6V7UG30</accession>
<dbReference type="EMBL" id="CAJEWN010000065">
    <property type="protein sequence ID" value="CAD2157244.1"/>
    <property type="molecule type" value="Genomic_DNA"/>
</dbReference>
<gene>
    <name evidence="2" type="ORF">MENT_LOCUS12543</name>
</gene>
<sequence>MKIFIFFLFYLINLLQWQFVEGMKRERNDIKGKAVMESSSKSQQIVATNVVTQMTEFALPELTFLIEILTKIQNEHLTSENTFIEILSQYTIFNQFKIEDQPKTKEKFEKVIEFYAQKIHYAFDKLNDYDAKNTIRLEYHYYFNSSLNVYLRWHDNSFARKLIRSFFDFHGENNYYDKHVKIYIKNNNVSMRQYLEAYDLFEVLAVNLMVAMKKTFGIDVLANSLKEIEDDHDNIYPSIITDLENCNPENQTTMFDFIYQYEDVNEELNLQDCADLYEKCMDQVTSNKYTPFYKYFPTLNNKLQLKLEKYLINPFLTEEKDNEYRNKMFKQYIKTKGNKYYAVYNEYLPQQRVYITVHMLEYCRQHYGGGHESGYGGGHASGYGGGHESGYGGGHASGYGGGHASGYGGGHSYGTGPEGGYDGYQGNY</sequence>
<evidence type="ECO:0000313" key="3">
    <source>
        <dbReference type="Proteomes" id="UP000580250"/>
    </source>
</evidence>
<evidence type="ECO:0000256" key="1">
    <source>
        <dbReference type="SAM" id="SignalP"/>
    </source>
</evidence>
<protein>
    <submittedName>
        <fullName evidence="2">Uncharacterized protein</fullName>
    </submittedName>
</protein>
<feature type="chain" id="PRO_5027795465" evidence="1">
    <location>
        <begin position="23"/>
        <end position="428"/>
    </location>
</feature>
<feature type="signal peptide" evidence="1">
    <location>
        <begin position="1"/>
        <end position="22"/>
    </location>
</feature>
<proteinExistence type="predicted"/>
<organism evidence="2 3">
    <name type="scientific">Meloidogyne enterolobii</name>
    <name type="common">Root-knot nematode worm</name>
    <name type="synonym">Meloidogyne mayaguensis</name>
    <dbReference type="NCBI Taxonomy" id="390850"/>
    <lineage>
        <taxon>Eukaryota</taxon>
        <taxon>Metazoa</taxon>
        <taxon>Ecdysozoa</taxon>
        <taxon>Nematoda</taxon>
        <taxon>Chromadorea</taxon>
        <taxon>Rhabditida</taxon>
        <taxon>Tylenchina</taxon>
        <taxon>Tylenchomorpha</taxon>
        <taxon>Tylenchoidea</taxon>
        <taxon>Meloidogynidae</taxon>
        <taxon>Meloidogyninae</taxon>
        <taxon>Meloidogyne</taxon>
    </lineage>
</organism>
<name>A0A6V7UG30_MELEN</name>
<keyword evidence="1" id="KW-0732">Signal</keyword>
<evidence type="ECO:0000313" key="2">
    <source>
        <dbReference type="EMBL" id="CAD2157244.1"/>
    </source>
</evidence>
<dbReference type="Proteomes" id="UP000580250">
    <property type="component" value="Unassembled WGS sequence"/>
</dbReference>
<comment type="caution">
    <text evidence="2">The sequence shown here is derived from an EMBL/GenBank/DDBJ whole genome shotgun (WGS) entry which is preliminary data.</text>
</comment>
<dbReference type="AlphaFoldDB" id="A0A6V7UG30"/>
<reference evidence="2 3" key="1">
    <citation type="submission" date="2020-08" db="EMBL/GenBank/DDBJ databases">
        <authorList>
            <person name="Koutsovoulos G."/>
            <person name="Danchin GJ E."/>
        </authorList>
    </citation>
    <scope>NUCLEOTIDE SEQUENCE [LARGE SCALE GENOMIC DNA]</scope>
</reference>